<feature type="coiled-coil region" evidence="6">
    <location>
        <begin position="399"/>
        <end position="478"/>
    </location>
</feature>
<dbReference type="InterPro" id="IPR050639">
    <property type="entry name" value="SSR_resolvase"/>
</dbReference>
<keyword evidence="1" id="KW-0229">DNA integration</keyword>
<dbReference type="PROSITE" id="PS51736">
    <property type="entry name" value="RECOMBINASES_3"/>
    <property type="match status" value="1"/>
</dbReference>
<name>A0A150FBH9_9BACI</name>
<dbReference type="CDD" id="cd00338">
    <property type="entry name" value="Ser_Recombinase"/>
    <property type="match status" value="1"/>
</dbReference>
<dbReference type="SMART" id="SM00857">
    <property type="entry name" value="Resolvase"/>
    <property type="match status" value="1"/>
</dbReference>
<dbReference type="PROSITE" id="PS00397">
    <property type="entry name" value="RECOMBINASES_1"/>
    <property type="match status" value="1"/>
</dbReference>
<dbReference type="Proteomes" id="UP000075430">
    <property type="component" value="Unassembled WGS sequence"/>
</dbReference>
<evidence type="ECO:0000256" key="7">
    <source>
        <dbReference type="SAM" id="MobiDB-lite"/>
    </source>
</evidence>
<evidence type="ECO:0000259" key="8">
    <source>
        <dbReference type="PROSITE" id="PS51736"/>
    </source>
</evidence>
<dbReference type="OrthoDB" id="9811097at2"/>
<dbReference type="Gene3D" id="3.40.50.1390">
    <property type="entry name" value="Resolvase, N-terminal catalytic domain"/>
    <property type="match status" value="1"/>
</dbReference>
<dbReference type="PANTHER" id="PTHR30461">
    <property type="entry name" value="DNA-INVERTASE FROM LAMBDOID PROPHAGE"/>
    <property type="match status" value="1"/>
</dbReference>
<keyword evidence="3" id="KW-0233">DNA recombination</keyword>
<feature type="domain" description="Resolvase/invertase-type recombinase catalytic" evidence="8">
    <location>
        <begin position="23"/>
        <end position="173"/>
    </location>
</feature>
<evidence type="ECO:0000256" key="2">
    <source>
        <dbReference type="ARBA" id="ARBA00023125"/>
    </source>
</evidence>
<dbReference type="PROSITE" id="PS51737">
    <property type="entry name" value="RECOMBINASE_DNA_BIND"/>
    <property type="match status" value="1"/>
</dbReference>
<sequence length="564" mass="65209">MLILKGDQRLTTEQIMTLIGKVNALIYARVSTTDQAKKGFSIESQLERCKERALSKFGYKESELVALIEPGGMGDDPNRPALNHALYLLEKGLGKKFLVLHPDRLTRDNTLQGVVSRRIWGMGVDLEFIEFEVDPNNPESMLMYNIQGSIAQYNKAKILANSKRGRLTKAKKGEFPSFKRLYGYKFNTVTDLPEYNEEEKEILLEMKDMLLSKKMSSNEIAKELSRRGVAAPNGKTWFQSTVSRMLQNEDYTGDFYYGKSKVVQLNGKKKQISTPEEEWILIKIPPIWDHDTRDQIIKQLKANFKGRSRSTRDYLLKGKARCGRCGGACGSGITSKTKSGVYKYYSCRNKNAKAYQNGREIYKCQGKNWRVDIVDDAFWKWFKKLIKNPQKFLEQFLEETSNEKSIEEIKNKVARLEKQLEDIDSEMANYVILFGKGKIKESMFDELTKPLELNKEHLENELDILQSQLNTNKKAEDKNQKTIEYMSSFAEMVDKDLSMAEKRQFLDFFIEKVTLYDDDHMEVVWRSSSLNDENNQSVDFNKADRGAESDNQHKRLNHLQAYGR</sequence>
<evidence type="ECO:0000313" key="11">
    <source>
        <dbReference type="Proteomes" id="UP000075430"/>
    </source>
</evidence>
<dbReference type="EMBL" id="LSBA01000005">
    <property type="protein sequence ID" value="KXZ22445.1"/>
    <property type="molecule type" value="Genomic_DNA"/>
</dbReference>
<dbReference type="PANTHER" id="PTHR30461:SF23">
    <property type="entry name" value="DNA RECOMBINASE-RELATED"/>
    <property type="match status" value="1"/>
</dbReference>
<feature type="region of interest" description="Disordered" evidence="7">
    <location>
        <begin position="535"/>
        <end position="564"/>
    </location>
</feature>
<evidence type="ECO:0000256" key="6">
    <source>
        <dbReference type="SAM" id="Coils"/>
    </source>
</evidence>
<keyword evidence="6" id="KW-0175">Coiled coil</keyword>
<dbReference type="Gene3D" id="3.90.1750.20">
    <property type="entry name" value="Putative Large Serine Recombinase, Chain B, Domain 2"/>
    <property type="match status" value="1"/>
</dbReference>
<dbReference type="GO" id="GO:0003677">
    <property type="term" value="F:DNA binding"/>
    <property type="evidence" value="ECO:0007669"/>
    <property type="project" value="UniProtKB-KW"/>
</dbReference>
<dbReference type="InterPro" id="IPR011109">
    <property type="entry name" value="DNA_bind_recombinase_dom"/>
</dbReference>
<reference evidence="11" key="1">
    <citation type="submission" date="2016-02" db="EMBL/GenBank/DDBJ databases">
        <authorList>
            <person name="Dunlap C."/>
        </authorList>
    </citation>
    <scope>NUCLEOTIDE SEQUENCE [LARGE SCALE GENOMIC DNA]</scope>
    <source>
        <strain evidence="11">NRRL B-41092</strain>
    </source>
</reference>
<dbReference type="Pfam" id="PF07508">
    <property type="entry name" value="Recombinase"/>
    <property type="match status" value="1"/>
</dbReference>
<dbReference type="AlphaFoldDB" id="A0A150FBH9"/>
<organism evidence="10 11">
    <name type="scientific">Bacillus nakamurai</name>
    <dbReference type="NCBI Taxonomy" id="1793963"/>
    <lineage>
        <taxon>Bacteria</taxon>
        <taxon>Bacillati</taxon>
        <taxon>Bacillota</taxon>
        <taxon>Bacilli</taxon>
        <taxon>Bacillales</taxon>
        <taxon>Bacillaceae</taxon>
        <taxon>Bacillus</taxon>
    </lineage>
</organism>
<dbReference type="InterPro" id="IPR036162">
    <property type="entry name" value="Resolvase-like_N_sf"/>
</dbReference>
<dbReference type="InterPro" id="IPR006118">
    <property type="entry name" value="Recombinase_CS"/>
</dbReference>
<accession>A0A150FBH9</accession>
<dbReference type="Pfam" id="PF00239">
    <property type="entry name" value="Resolvase"/>
    <property type="match status" value="1"/>
</dbReference>
<evidence type="ECO:0000256" key="5">
    <source>
        <dbReference type="PROSITE-ProRule" id="PRU10137"/>
    </source>
</evidence>
<feature type="compositionally biased region" description="Basic and acidic residues" evidence="7">
    <location>
        <begin position="541"/>
        <end position="553"/>
    </location>
</feature>
<dbReference type="RefSeq" id="WP_061520787.1">
    <property type="nucleotide sequence ID" value="NZ_LSBA01000005.1"/>
</dbReference>
<protein>
    <submittedName>
        <fullName evidence="10">Resolvase</fullName>
    </submittedName>
</protein>
<feature type="domain" description="Recombinase" evidence="9">
    <location>
        <begin position="181"/>
        <end position="306"/>
    </location>
</feature>
<dbReference type="SUPFAM" id="SSF53041">
    <property type="entry name" value="Resolvase-like"/>
    <property type="match status" value="1"/>
</dbReference>
<feature type="active site" description="O-(5'-phospho-DNA)-serine intermediate" evidence="4 5">
    <location>
        <position position="31"/>
    </location>
</feature>
<evidence type="ECO:0000256" key="3">
    <source>
        <dbReference type="ARBA" id="ARBA00023172"/>
    </source>
</evidence>
<dbReference type="InterPro" id="IPR038109">
    <property type="entry name" value="DNA_bind_recomb_sf"/>
</dbReference>
<gene>
    <name evidence="10" type="ORF">AXI58_10720</name>
</gene>
<evidence type="ECO:0000313" key="10">
    <source>
        <dbReference type="EMBL" id="KXZ22445.1"/>
    </source>
</evidence>
<dbReference type="STRING" id="1793963.AXI58_10720"/>
<dbReference type="Pfam" id="PF13408">
    <property type="entry name" value="Zn_ribbon_recom"/>
    <property type="match status" value="1"/>
</dbReference>
<evidence type="ECO:0000256" key="4">
    <source>
        <dbReference type="PIRSR" id="PIRSR606118-50"/>
    </source>
</evidence>
<keyword evidence="11" id="KW-1185">Reference proteome</keyword>
<dbReference type="InterPro" id="IPR006119">
    <property type="entry name" value="Resolv_N"/>
</dbReference>
<proteinExistence type="predicted"/>
<keyword evidence="2" id="KW-0238">DNA-binding</keyword>
<evidence type="ECO:0000256" key="1">
    <source>
        <dbReference type="ARBA" id="ARBA00022908"/>
    </source>
</evidence>
<evidence type="ECO:0000259" key="9">
    <source>
        <dbReference type="PROSITE" id="PS51737"/>
    </source>
</evidence>
<dbReference type="GO" id="GO:0000150">
    <property type="term" value="F:DNA strand exchange activity"/>
    <property type="evidence" value="ECO:0007669"/>
    <property type="project" value="InterPro"/>
</dbReference>
<comment type="caution">
    <text evidence="10">The sequence shown here is derived from an EMBL/GenBank/DDBJ whole genome shotgun (WGS) entry which is preliminary data.</text>
</comment>
<dbReference type="InterPro" id="IPR025827">
    <property type="entry name" value="Zn_ribbon_recom_dom"/>
</dbReference>
<dbReference type="GO" id="GO:0015074">
    <property type="term" value="P:DNA integration"/>
    <property type="evidence" value="ECO:0007669"/>
    <property type="project" value="UniProtKB-KW"/>
</dbReference>